<dbReference type="AlphaFoldDB" id="A0A4U0NQZ1"/>
<dbReference type="Pfam" id="PF13490">
    <property type="entry name" value="zf-HC2"/>
    <property type="match status" value="1"/>
</dbReference>
<evidence type="ECO:0000259" key="10">
    <source>
        <dbReference type="Pfam" id="PF13490"/>
    </source>
</evidence>
<evidence type="ECO:0000259" key="7">
    <source>
        <dbReference type="Pfam" id="PF04542"/>
    </source>
</evidence>
<comment type="similarity">
    <text evidence="1">Belongs to the sigma-70 factor family. ECF subfamily.</text>
</comment>
<dbReference type="GO" id="GO:0003677">
    <property type="term" value="F:DNA binding"/>
    <property type="evidence" value="ECO:0007669"/>
    <property type="project" value="UniProtKB-KW"/>
</dbReference>
<keyword evidence="4" id="KW-0238">DNA-binding</keyword>
<keyword evidence="12" id="KW-1185">Reference proteome</keyword>
<dbReference type="Pfam" id="PF08281">
    <property type="entry name" value="Sigma70_r4_2"/>
    <property type="match status" value="1"/>
</dbReference>
<feature type="region of interest" description="Disordered" evidence="6">
    <location>
        <begin position="333"/>
        <end position="362"/>
    </location>
</feature>
<feature type="domain" description="RNA polymerase sigma factor 70 region 4 type 2" evidence="9">
    <location>
        <begin position="195"/>
        <end position="242"/>
    </location>
</feature>
<dbReference type="EMBL" id="SUMB01000002">
    <property type="protein sequence ID" value="TJZ57001.1"/>
    <property type="molecule type" value="Genomic_DNA"/>
</dbReference>
<name>A0A4U0NQZ1_9ACTN</name>
<comment type="caution">
    <text evidence="11">The sequence shown here is derived from an EMBL/GenBank/DDBJ whole genome shotgun (WGS) entry which is preliminary data.</text>
</comment>
<dbReference type="InterPro" id="IPR041916">
    <property type="entry name" value="Anti_sigma_zinc_sf"/>
</dbReference>
<dbReference type="InterPro" id="IPR007627">
    <property type="entry name" value="RNA_pol_sigma70_r2"/>
</dbReference>
<dbReference type="InterPro" id="IPR013325">
    <property type="entry name" value="RNA_pol_sigma_r2"/>
</dbReference>
<dbReference type="InterPro" id="IPR014284">
    <property type="entry name" value="RNA_pol_sigma-70_dom"/>
</dbReference>
<gene>
    <name evidence="11" type="ORF">FCH28_05865</name>
</gene>
<dbReference type="Proteomes" id="UP000308697">
    <property type="component" value="Unassembled WGS sequence"/>
</dbReference>
<evidence type="ECO:0000256" key="6">
    <source>
        <dbReference type="SAM" id="MobiDB-lite"/>
    </source>
</evidence>
<dbReference type="InterPro" id="IPR013324">
    <property type="entry name" value="RNA_pol_sigma_r3/r4-like"/>
</dbReference>
<accession>A0A4U0NQZ1</accession>
<dbReference type="Gene3D" id="1.10.10.1320">
    <property type="entry name" value="Anti-sigma factor, zinc-finger domain"/>
    <property type="match status" value="1"/>
</dbReference>
<keyword evidence="5" id="KW-0804">Transcription</keyword>
<feature type="domain" description="RNA polymerase sigma-70 region 2" evidence="7">
    <location>
        <begin position="97"/>
        <end position="164"/>
    </location>
</feature>
<feature type="compositionally biased region" description="Polar residues" evidence="6">
    <location>
        <begin position="517"/>
        <end position="530"/>
    </location>
</feature>
<reference evidence="11 12" key="1">
    <citation type="submission" date="2019-04" db="EMBL/GenBank/DDBJ databases">
        <title>Streptomyces piniterrae sp. nov., a heliquinomycin-producing actinomycete isolated from rhizosphere soil of Pinus yunnanensis.</title>
        <authorList>
            <person name="Zhuang X."/>
            <person name="Zhao J."/>
        </authorList>
    </citation>
    <scope>NUCLEOTIDE SEQUENCE [LARGE SCALE GENOMIC DNA]</scope>
    <source>
        <strain evidence="12">jys28</strain>
    </source>
</reference>
<evidence type="ECO:0000256" key="1">
    <source>
        <dbReference type="ARBA" id="ARBA00010641"/>
    </source>
</evidence>
<dbReference type="InterPro" id="IPR039425">
    <property type="entry name" value="RNA_pol_sigma-70-like"/>
</dbReference>
<feature type="region of interest" description="Disordered" evidence="6">
    <location>
        <begin position="52"/>
        <end position="75"/>
    </location>
</feature>
<evidence type="ECO:0000256" key="5">
    <source>
        <dbReference type="ARBA" id="ARBA00023163"/>
    </source>
</evidence>
<evidence type="ECO:0000313" key="12">
    <source>
        <dbReference type="Proteomes" id="UP000308697"/>
    </source>
</evidence>
<evidence type="ECO:0000313" key="11">
    <source>
        <dbReference type="EMBL" id="TJZ57001.1"/>
    </source>
</evidence>
<dbReference type="Gene3D" id="1.10.1740.10">
    <property type="match status" value="1"/>
</dbReference>
<dbReference type="SUPFAM" id="SSF88946">
    <property type="entry name" value="Sigma2 domain of RNA polymerase sigma factors"/>
    <property type="match status" value="1"/>
</dbReference>
<dbReference type="Gene3D" id="1.10.10.10">
    <property type="entry name" value="Winged helix-like DNA-binding domain superfamily/Winged helix DNA-binding domain"/>
    <property type="match status" value="1"/>
</dbReference>
<organism evidence="11 12">
    <name type="scientific">Streptomyces piniterrae</name>
    <dbReference type="NCBI Taxonomy" id="2571125"/>
    <lineage>
        <taxon>Bacteria</taxon>
        <taxon>Bacillati</taxon>
        <taxon>Actinomycetota</taxon>
        <taxon>Actinomycetes</taxon>
        <taxon>Kitasatosporales</taxon>
        <taxon>Streptomycetaceae</taxon>
        <taxon>Streptomyces</taxon>
    </lineage>
</organism>
<dbReference type="PANTHER" id="PTHR43133">
    <property type="entry name" value="RNA POLYMERASE ECF-TYPE SIGMA FACTO"/>
    <property type="match status" value="1"/>
</dbReference>
<dbReference type="Pfam" id="PF04542">
    <property type="entry name" value="Sigma70_r2"/>
    <property type="match status" value="1"/>
</dbReference>
<sequence length="643" mass="66972">MVPGRLPMGRLSRNTASAMNHATRVSRTTLGCWDPRAEQPEGVSGWVQRLGGMAGKSSQGREPGEFTETGPGAQGEQCDAELIVRARAGDDTAFGVLYTRHVESAHRLARLYTSTPADAEDIASEGFTQVLSAVRAGGGPREAFRPYVLTTVRRIAARRAAGAKRDMPTPELESYAPLIPFEDPVLADLEASLVARAFVALPERWQAVLWHTAVEGQSPAQVAEHLGLSANAVAALAVRAREGLRKEYLQAHLSAEKMERECRSCASKLAAYVRGSLSARARRRVEEHLTECDRCALLLPELREISGRLRGILAPLILGPVFAGYFTTLADGSPGETADGDEEPDDDTGLGEAMAGGGASSGAAGAVTALAAIVVALAVAGTHLLPEGSASHPRTAGTAPATGPGPGPDPWRTTAPASPEPDPSHPKPPAPAESRPGHRGVEPGTKPAPSTSQDHTDAPSDSLSSTPSNDPGPAPDPPLSDGAFESPSVGDSPHIPYSNGQFIGGWRVENSVNLTGSKAWQPENGTQSLDLNGDPPGAANGAISQSLATEPGQRYKVSFYLAGNLTCGPAVKSLTVQVAAVSKNFSFDTTGHSASAMGWRQTTVGFTAAGDRTTLRLASTTDPNSACGPAIDNIKVTAHKKAH</sequence>
<dbReference type="PANTHER" id="PTHR43133:SF8">
    <property type="entry name" value="RNA POLYMERASE SIGMA FACTOR HI_1459-RELATED"/>
    <property type="match status" value="1"/>
</dbReference>
<keyword evidence="3" id="KW-0731">Sigma factor</keyword>
<feature type="region of interest" description="Disordered" evidence="6">
    <location>
        <begin position="387"/>
        <end position="497"/>
    </location>
</feature>
<dbReference type="InterPro" id="IPR036388">
    <property type="entry name" value="WH-like_DNA-bd_sf"/>
</dbReference>
<dbReference type="InterPro" id="IPR027576">
    <property type="entry name" value="Choice_anch_C_dom"/>
</dbReference>
<feature type="compositionally biased region" description="Acidic residues" evidence="6">
    <location>
        <begin position="338"/>
        <end position="349"/>
    </location>
</feature>
<dbReference type="Pfam" id="PF04862">
    <property type="entry name" value="DUF642"/>
    <property type="match status" value="1"/>
</dbReference>
<evidence type="ECO:0000259" key="8">
    <source>
        <dbReference type="Pfam" id="PF04862"/>
    </source>
</evidence>
<dbReference type="SUPFAM" id="SSF88659">
    <property type="entry name" value="Sigma3 and sigma4 domains of RNA polymerase sigma factors"/>
    <property type="match status" value="1"/>
</dbReference>
<feature type="compositionally biased region" description="Polar residues" evidence="6">
    <location>
        <begin position="448"/>
        <end position="466"/>
    </location>
</feature>
<dbReference type="GO" id="GO:0016987">
    <property type="term" value="F:sigma factor activity"/>
    <property type="evidence" value="ECO:0007669"/>
    <property type="project" value="UniProtKB-KW"/>
</dbReference>
<protein>
    <submittedName>
        <fullName evidence="11">Choice-of-anchor C family protein</fullName>
    </submittedName>
</protein>
<dbReference type="InterPro" id="IPR006946">
    <property type="entry name" value="DGR2-like_dom"/>
</dbReference>
<evidence type="ECO:0000259" key="9">
    <source>
        <dbReference type="Pfam" id="PF08281"/>
    </source>
</evidence>
<dbReference type="NCBIfam" id="TIGR04362">
    <property type="entry name" value="choice_anch_C"/>
    <property type="match status" value="1"/>
</dbReference>
<evidence type="ECO:0000256" key="2">
    <source>
        <dbReference type="ARBA" id="ARBA00023015"/>
    </source>
</evidence>
<feature type="domain" description="DUF642" evidence="8">
    <location>
        <begin position="479"/>
        <end position="636"/>
    </location>
</feature>
<dbReference type="OrthoDB" id="5056661at2"/>
<feature type="region of interest" description="Disordered" evidence="6">
    <location>
        <begin position="517"/>
        <end position="541"/>
    </location>
</feature>
<evidence type="ECO:0000256" key="3">
    <source>
        <dbReference type="ARBA" id="ARBA00023082"/>
    </source>
</evidence>
<feature type="compositionally biased region" description="Pro residues" evidence="6">
    <location>
        <begin position="418"/>
        <end position="431"/>
    </location>
</feature>
<dbReference type="NCBIfam" id="TIGR02937">
    <property type="entry name" value="sigma70-ECF"/>
    <property type="match status" value="1"/>
</dbReference>
<evidence type="ECO:0000256" key="4">
    <source>
        <dbReference type="ARBA" id="ARBA00023125"/>
    </source>
</evidence>
<proteinExistence type="inferred from homology"/>
<keyword evidence="2" id="KW-0805">Transcription regulation</keyword>
<dbReference type="Gene3D" id="2.60.120.260">
    <property type="entry name" value="Galactose-binding domain-like"/>
    <property type="match status" value="1"/>
</dbReference>
<feature type="domain" description="Putative zinc-finger" evidence="10">
    <location>
        <begin position="262"/>
        <end position="296"/>
    </location>
</feature>
<dbReference type="InterPro" id="IPR027383">
    <property type="entry name" value="Znf_put"/>
</dbReference>
<dbReference type="InterPro" id="IPR013249">
    <property type="entry name" value="RNA_pol_sigma70_r4_t2"/>
</dbReference>
<dbReference type="GO" id="GO:0006352">
    <property type="term" value="P:DNA-templated transcription initiation"/>
    <property type="evidence" value="ECO:0007669"/>
    <property type="project" value="InterPro"/>
</dbReference>